<evidence type="ECO:0000313" key="6">
    <source>
        <dbReference type="Proteomes" id="UP001162793"/>
    </source>
</evidence>
<evidence type="ECO:0000259" key="4">
    <source>
        <dbReference type="Pfam" id="PF21070"/>
    </source>
</evidence>
<feature type="transmembrane region" description="Helical" evidence="1">
    <location>
        <begin position="42"/>
        <end position="61"/>
    </location>
</feature>
<dbReference type="InterPro" id="IPR053156">
    <property type="entry name" value="T6SS_TssM-like"/>
</dbReference>
<organism evidence="5 6">
    <name type="scientific">Ralstonia chuxiongensis</name>
    <dbReference type="NCBI Taxonomy" id="2957504"/>
    <lineage>
        <taxon>Bacteria</taxon>
        <taxon>Pseudomonadati</taxon>
        <taxon>Pseudomonadota</taxon>
        <taxon>Betaproteobacteria</taxon>
        <taxon>Burkholderiales</taxon>
        <taxon>Burkholderiaceae</taxon>
        <taxon>Ralstonia</taxon>
    </lineage>
</organism>
<dbReference type="InterPro" id="IPR009612">
    <property type="entry name" value="IcmF-rel"/>
</dbReference>
<dbReference type="EMBL" id="JAMYWC010000006">
    <property type="protein sequence ID" value="MCP1174774.1"/>
    <property type="molecule type" value="Genomic_DNA"/>
</dbReference>
<keyword evidence="1" id="KW-0472">Membrane</keyword>
<proteinExistence type="predicted"/>
<comment type="caution">
    <text evidence="5">The sequence shown here is derived from an EMBL/GenBank/DDBJ whole genome shotgun (WGS) entry which is preliminary data.</text>
</comment>
<protein>
    <submittedName>
        <fullName evidence="5">Type VI secretion protein VasK</fullName>
    </submittedName>
</protein>
<evidence type="ECO:0000259" key="2">
    <source>
        <dbReference type="Pfam" id="PF06744"/>
    </source>
</evidence>
<feature type="domain" description="IcmF-related" evidence="3">
    <location>
        <begin position="414"/>
        <end position="726"/>
    </location>
</feature>
<evidence type="ECO:0000313" key="5">
    <source>
        <dbReference type="EMBL" id="MCP1174774.1"/>
    </source>
</evidence>
<gene>
    <name evidence="5" type="ORF">NKG59_20625</name>
</gene>
<feature type="domain" description="Type VI secretion system component TssM1 helical" evidence="4">
    <location>
        <begin position="870"/>
        <end position="981"/>
    </location>
</feature>
<reference evidence="6" key="1">
    <citation type="journal article" date="2023" name="Front. Microbiol.">
        <title>Ralstonia chuxiongensis sp. nov., Ralstonia mojiangensis sp. nov., and Ralstonia soli sp. nov., isolated from tobacco fields, are three novel species in the family Burkholderiaceae.</title>
        <authorList>
            <person name="Lu C.H."/>
            <person name="Zhang Y.Y."/>
            <person name="Jiang N."/>
            <person name="Chen W."/>
            <person name="Shao X."/>
            <person name="Zhao Z.M."/>
            <person name="Lu W.L."/>
            <person name="Hu X."/>
            <person name="Xi Y.X."/>
            <person name="Zou S.Y."/>
            <person name="Wei Q.J."/>
            <person name="Lin Z.L."/>
            <person name="Gong L."/>
            <person name="Gai X.T."/>
            <person name="Zhang L.Q."/>
            <person name="Li J.Y."/>
            <person name="Jin Y."/>
            <person name="Xia Z.Y."/>
        </authorList>
    </citation>
    <scope>NUCLEOTIDE SEQUENCE [LARGE SCALE GENOMIC DNA]</scope>
    <source>
        <strain evidence="6">21YRMH01-3</strain>
    </source>
</reference>
<evidence type="ECO:0000259" key="3">
    <source>
        <dbReference type="Pfam" id="PF06761"/>
    </source>
</evidence>
<feature type="transmembrane region" description="Helical" evidence="1">
    <location>
        <begin position="353"/>
        <end position="372"/>
    </location>
</feature>
<sequence>MKKLRLDLLSILLLALIAGCAVLIWGEPLLGIKAPEDRSFWLSAVALGAIALAVATSFDYWGRWGEALRRRGKWLQARKPVMKGTTQDAVLAQGEQQAPAPTSVQSLRDHLRAAHGRRWRYRQPWLLLTGNNAAIRRLLPTIVIPGWLYTDTAILLWNDKGDGGQPDAAWLEQLRKLRRSRPVDAVVLVEDGTAQLAAQHRGVSTDSLNLTRIAEALKWSAPVYVLDVADMDGVGDGQTPVMGCEFGKGADAPAIADALLALRDQLAQRGVAQMIAKRHDRYSAELSERLDDRSTKLAAWIARLSTKKRNHQPIGGAFFAPYPAEQGAGDTQADLPLWHHLGQLARRTRGKRVGLHPVTVFSTMVLVGVGAWTTGMLASAVSNAREVHLTNVALRDLRSAPDTAASLRALLGVQHRIELYEHRIGEHSPLWTRFGLNQDRATLAALWVPYDQAANRLLITPVAQNIEAELVDLAQMPTDQLDDQTNQIALEGHHALKAYLMLAEPARAEAAFLTPQLTRHWRTSANLSDGAKLDLAERLLGFYAQQLEAHPDWRIQPRQDLVGSARQTLLALIVVKNSEDTVYQSVLDTVGGRYPDQSLATLTPGTDPRGLLRTSATVPGVFTRQAYEGTIQTEIDKAAERSAAAGDWVLNTSNSHQAEQGLTGDALKADLTTRYFADYADAWATFMNSLQWERAATMPSAIEQLKPMTDTRHSPVIALMKSLEYHGKAGAPKASLSDTLVAKAQNVFGKKEDAPSVQSDPAGPLGRTFGPILRLMAQDTPNQGDLSLRRYLDRVTALRLKLQQMSTSPNADAQAKQVAMALFQGKGSDLADIQDYADQIAASLGAQWAGMGEALFVRPVAQATQTVLLPAQASLNDAWRQTIATTWNQSFAGRYPFANTSNDASIPELARFLRPQGGLINAFLATQLAGVLELQGDRWVPAGRAFGTATGGDSLAFDPSFLKAINTLQRIAAHMLVQGEAQYRFDFQPVPTPGLTDTLLTIDGQTLHYYNQRETWHALTWPANNPQNLGTRIQWQTEQAGTNKSYEYTGRWGLVRMLEGARIEPIDSATVQLTWQAVSDARATQPKPDHDEQVDKDPLAAVPSTMTYPVRYLMRTEVGSGPSELLALRGFVLPERIFMSGRGPRQAPARANAKTPLPKTVLDAARNVAERGEWAALSES</sequence>
<dbReference type="InterPro" id="IPR010623">
    <property type="entry name" value="IcmF_C"/>
</dbReference>
<keyword evidence="6" id="KW-1185">Reference proteome</keyword>
<dbReference type="PANTHER" id="PTHR36153:SF1">
    <property type="entry name" value="TYPE VI SECRETION SYSTEM COMPONENT TSSM1"/>
    <property type="match status" value="1"/>
</dbReference>
<dbReference type="InterPro" id="IPR048677">
    <property type="entry name" value="TssM1_hel"/>
</dbReference>
<dbReference type="RefSeq" id="WP_253540660.1">
    <property type="nucleotide sequence ID" value="NZ_JAMYWC010000006.1"/>
</dbReference>
<dbReference type="Proteomes" id="UP001162793">
    <property type="component" value="Unassembled WGS sequence"/>
</dbReference>
<feature type="domain" description="Type VI secretion system IcmF C-terminal" evidence="2">
    <location>
        <begin position="985"/>
        <end position="1077"/>
    </location>
</feature>
<evidence type="ECO:0000256" key="1">
    <source>
        <dbReference type="SAM" id="Phobius"/>
    </source>
</evidence>
<dbReference type="Pfam" id="PF06744">
    <property type="entry name" value="IcmF_C"/>
    <property type="match status" value="1"/>
</dbReference>
<keyword evidence="1" id="KW-1133">Transmembrane helix</keyword>
<keyword evidence="1" id="KW-0812">Transmembrane</keyword>
<name>A0AA41WXP9_9RALS</name>
<accession>A0AA41WXP9</accession>
<dbReference type="AlphaFoldDB" id="A0AA41WXP9"/>
<dbReference type="PROSITE" id="PS51257">
    <property type="entry name" value="PROKAR_LIPOPROTEIN"/>
    <property type="match status" value="1"/>
</dbReference>
<dbReference type="Pfam" id="PF06761">
    <property type="entry name" value="IcmF-related"/>
    <property type="match status" value="1"/>
</dbReference>
<dbReference type="PANTHER" id="PTHR36153">
    <property type="entry name" value="INNER MEMBRANE PROTEIN-RELATED"/>
    <property type="match status" value="1"/>
</dbReference>
<dbReference type="Pfam" id="PF21070">
    <property type="entry name" value="IcmF_helical"/>
    <property type="match status" value="1"/>
</dbReference>